<protein>
    <submittedName>
        <fullName evidence="2">HOOK domain-containing protein</fullName>
    </submittedName>
</protein>
<reference evidence="2" key="1">
    <citation type="submission" date="2016-06" db="UniProtKB">
        <authorList>
            <consortium name="WormBaseParasite"/>
        </authorList>
    </citation>
    <scope>IDENTIFICATION</scope>
</reference>
<dbReference type="WBParaSite" id="GPUH_0002448501-mRNA-1">
    <property type="protein sequence ID" value="GPUH_0002448501-mRNA-1"/>
    <property type="gene ID" value="GPUH_0002448501"/>
</dbReference>
<keyword evidence="1" id="KW-0175">Coiled coil</keyword>
<dbReference type="AlphaFoldDB" id="A0A183EU14"/>
<organism evidence="2">
    <name type="scientific">Gongylonema pulchrum</name>
    <dbReference type="NCBI Taxonomy" id="637853"/>
    <lineage>
        <taxon>Eukaryota</taxon>
        <taxon>Metazoa</taxon>
        <taxon>Ecdysozoa</taxon>
        <taxon>Nematoda</taxon>
        <taxon>Chromadorea</taxon>
        <taxon>Rhabditida</taxon>
        <taxon>Spirurina</taxon>
        <taxon>Spiruromorpha</taxon>
        <taxon>Spiruroidea</taxon>
        <taxon>Gongylonematidae</taxon>
        <taxon>Gongylonema</taxon>
    </lineage>
</organism>
<sequence length="121" mass="13798">LEAENEKLSHELSHLRSVLEQKTTTSQRALGDMVENYQAAEKARMDTLHEKETIASELNALKNRLAMSDAKRVDLEKNLAESETLRKELMKRVAHFENSARKALSFASKLSLKSLVLCYYC</sequence>
<feature type="coiled-coil region" evidence="1">
    <location>
        <begin position="58"/>
        <end position="92"/>
    </location>
</feature>
<evidence type="ECO:0000256" key="1">
    <source>
        <dbReference type="SAM" id="Coils"/>
    </source>
</evidence>
<proteinExistence type="predicted"/>
<name>A0A183EU14_9BILA</name>
<accession>A0A183EU14</accession>
<evidence type="ECO:0000313" key="2">
    <source>
        <dbReference type="WBParaSite" id="GPUH_0002448501-mRNA-1"/>
    </source>
</evidence>